<evidence type="ECO:0000313" key="3">
    <source>
        <dbReference type="Proteomes" id="UP000593890"/>
    </source>
</evidence>
<feature type="transmembrane region" description="Helical" evidence="1">
    <location>
        <begin position="302"/>
        <end position="319"/>
    </location>
</feature>
<evidence type="ECO:0000256" key="1">
    <source>
        <dbReference type="SAM" id="Phobius"/>
    </source>
</evidence>
<evidence type="ECO:0000313" key="2">
    <source>
        <dbReference type="EMBL" id="BCI60912.1"/>
    </source>
</evidence>
<accession>A0A7I8D549</accession>
<dbReference type="RefSeq" id="WP_215532954.1">
    <property type="nucleotide sequence ID" value="NZ_AP023321.1"/>
</dbReference>
<keyword evidence="1" id="KW-0472">Membrane</keyword>
<reference evidence="3" key="1">
    <citation type="submission" date="2020-07" db="EMBL/GenBank/DDBJ databases">
        <title>Complete genome sequencing of Clostridia bacterium strain 12CBH8.</title>
        <authorList>
            <person name="Sakamoto M."/>
            <person name="Murakami T."/>
            <person name="Mori H."/>
        </authorList>
    </citation>
    <scope>NUCLEOTIDE SEQUENCE [LARGE SCALE GENOMIC DNA]</scope>
    <source>
        <strain evidence="3">12CBH8</strain>
    </source>
</reference>
<gene>
    <name evidence="2" type="ORF">C12CBH8_15510</name>
</gene>
<dbReference type="EMBL" id="AP023321">
    <property type="protein sequence ID" value="BCI60912.1"/>
    <property type="molecule type" value="Genomic_DNA"/>
</dbReference>
<keyword evidence="3" id="KW-1185">Reference proteome</keyword>
<feature type="transmembrane region" description="Helical" evidence="1">
    <location>
        <begin position="358"/>
        <end position="378"/>
    </location>
</feature>
<feature type="transmembrane region" description="Helical" evidence="1">
    <location>
        <begin position="275"/>
        <end position="295"/>
    </location>
</feature>
<feature type="transmembrane region" description="Helical" evidence="1">
    <location>
        <begin position="14"/>
        <end position="37"/>
    </location>
</feature>
<protein>
    <submittedName>
        <fullName evidence="2">Uncharacterized protein</fullName>
    </submittedName>
</protein>
<proteinExistence type="predicted"/>
<feature type="transmembrane region" description="Helical" evidence="1">
    <location>
        <begin position="215"/>
        <end position="233"/>
    </location>
</feature>
<keyword evidence="1" id="KW-1133">Transmembrane helix</keyword>
<dbReference type="KEGG" id="sman:C12CBH8_15510"/>
<keyword evidence="1" id="KW-0812">Transmembrane</keyword>
<sequence>MNNRLLIQLEGRKLFHIVTLCLILLFLGGKITFSYFLSAPDESQQIYETLIQQVEGPLTEQNRQYIESEKARRDQIIAQDEQIRDDYISGKITQEEYEAHRAAYRKAIEEQSAFDQIYQRYLFLLEKEAQHSQLLEMTETTGDIYESRLADKQLQQFQNDFPLYYDIGWKKLIGDGNVDYLLLLFLMAVCIPYFLKEHETGMADLVDSSYKRNTLYRIKIVYILGLSFVSALVSQTVDMVCIMTRYDLPMRDAALQSLPAFGNCVYPLTLQQACIWSAVVRVISTVVLMLFICALCSWIKKTLPVVLLFILLVFFPAIGRNEMPQWLNPYLFPQILSGSRIFTQEGFVNLFGFPISGASIHLLFWIAVAVSSGIFIWMKMNNSTNK</sequence>
<organism evidence="2 3">
    <name type="scientific">Solibaculum mannosilyticum</name>
    <dbReference type="NCBI Taxonomy" id="2780922"/>
    <lineage>
        <taxon>Bacteria</taxon>
        <taxon>Bacillati</taxon>
        <taxon>Bacillota</taxon>
        <taxon>Clostridia</taxon>
        <taxon>Eubacteriales</taxon>
        <taxon>Oscillospiraceae</taxon>
        <taxon>Solibaculum</taxon>
    </lineage>
</organism>
<dbReference type="AlphaFoldDB" id="A0A7I8D549"/>
<name>A0A7I8D549_9FIRM</name>
<dbReference type="Proteomes" id="UP000593890">
    <property type="component" value="Chromosome"/>
</dbReference>